<evidence type="ECO:0000313" key="1">
    <source>
        <dbReference type="EMBL" id="ORX48473.1"/>
    </source>
</evidence>
<proteinExistence type="predicted"/>
<protein>
    <submittedName>
        <fullName evidence="1">Uncharacterized protein</fullName>
    </submittedName>
</protein>
<name>A0A1X2G9C4_9FUNG</name>
<dbReference type="EMBL" id="MCGT01000029">
    <property type="protein sequence ID" value="ORX48473.1"/>
    <property type="molecule type" value="Genomic_DNA"/>
</dbReference>
<evidence type="ECO:0000313" key="2">
    <source>
        <dbReference type="Proteomes" id="UP000242146"/>
    </source>
</evidence>
<dbReference type="AlphaFoldDB" id="A0A1X2G9C4"/>
<comment type="caution">
    <text evidence="1">The sequence shown here is derived from an EMBL/GenBank/DDBJ whole genome shotgun (WGS) entry which is preliminary data.</text>
</comment>
<dbReference type="Proteomes" id="UP000242146">
    <property type="component" value="Unassembled WGS sequence"/>
</dbReference>
<reference evidence="1 2" key="1">
    <citation type="submission" date="2016-07" db="EMBL/GenBank/DDBJ databases">
        <title>Pervasive Adenine N6-methylation of Active Genes in Fungi.</title>
        <authorList>
            <consortium name="DOE Joint Genome Institute"/>
            <person name="Mondo S.J."/>
            <person name="Dannebaum R.O."/>
            <person name="Kuo R.C."/>
            <person name="Labutti K."/>
            <person name="Haridas S."/>
            <person name="Kuo A."/>
            <person name="Salamov A."/>
            <person name="Ahrendt S.R."/>
            <person name="Lipzen A."/>
            <person name="Sullivan W."/>
            <person name="Andreopoulos W.B."/>
            <person name="Clum A."/>
            <person name="Lindquist E."/>
            <person name="Daum C."/>
            <person name="Ramamoorthy G.K."/>
            <person name="Gryganskyi A."/>
            <person name="Culley D."/>
            <person name="Magnuson J.K."/>
            <person name="James T.Y."/>
            <person name="O'Malley M.A."/>
            <person name="Stajich J.E."/>
            <person name="Spatafora J.W."/>
            <person name="Visel A."/>
            <person name="Grigoriev I.V."/>
        </authorList>
    </citation>
    <scope>NUCLEOTIDE SEQUENCE [LARGE SCALE GENOMIC DNA]</scope>
    <source>
        <strain evidence="1 2">NRRL 3301</strain>
    </source>
</reference>
<organism evidence="1 2">
    <name type="scientific">Hesseltinella vesiculosa</name>
    <dbReference type="NCBI Taxonomy" id="101127"/>
    <lineage>
        <taxon>Eukaryota</taxon>
        <taxon>Fungi</taxon>
        <taxon>Fungi incertae sedis</taxon>
        <taxon>Mucoromycota</taxon>
        <taxon>Mucoromycotina</taxon>
        <taxon>Mucoromycetes</taxon>
        <taxon>Mucorales</taxon>
        <taxon>Cunninghamellaceae</taxon>
        <taxon>Hesseltinella</taxon>
    </lineage>
</organism>
<keyword evidence="2" id="KW-1185">Reference proteome</keyword>
<gene>
    <name evidence="1" type="ORF">DM01DRAFT_1115507</name>
</gene>
<sequence length="78" mass="8893">MMMILKKSRRLIKIAQPTFGHFCFHSSDPPAKKNEGIAHFCQGVLSDLRKCKKKNGVQSLDNIHLLAVQFRTSLIVNR</sequence>
<accession>A0A1X2G9C4</accession>